<protein>
    <submittedName>
        <fullName evidence="1">(salmon louse) hypothetical protein</fullName>
    </submittedName>
</protein>
<gene>
    <name evidence="1" type="ORF">LSAA_12574</name>
</gene>
<accession>A0A7R8D134</accession>
<dbReference type="Proteomes" id="UP000675881">
    <property type="component" value="Chromosome 6"/>
</dbReference>
<name>A0A7R8D134_LEPSM</name>
<sequence length="117" mass="13856">MNHKIQEFFEHDKIIGLADLQKTNRSNTAKYLLYNKNVSFFLIRMKTSTLGVHELSLSLEINEDLPFTAWANGEKVNQNEFNRDIWKRKSKKSCHFLMNKFTYVFYLASEGSIHQTY</sequence>
<proteinExistence type="predicted"/>
<evidence type="ECO:0000313" key="1">
    <source>
        <dbReference type="EMBL" id="CAF2986027.1"/>
    </source>
</evidence>
<dbReference type="AlphaFoldDB" id="A0A7R8D134"/>
<keyword evidence="2" id="KW-1185">Reference proteome</keyword>
<evidence type="ECO:0000313" key="2">
    <source>
        <dbReference type="Proteomes" id="UP000675881"/>
    </source>
</evidence>
<dbReference type="EMBL" id="HG994585">
    <property type="protein sequence ID" value="CAF2986027.1"/>
    <property type="molecule type" value="Genomic_DNA"/>
</dbReference>
<reference evidence="1" key="1">
    <citation type="submission" date="2021-02" db="EMBL/GenBank/DDBJ databases">
        <authorList>
            <person name="Bekaert M."/>
        </authorList>
    </citation>
    <scope>NUCLEOTIDE SEQUENCE</scope>
    <source>
        <strain evidence="1">IoA-00</strain>
    </source>
</reference>
<organism evidence="1 2">
    <name type="scientific">Lepeophtheirus salmonis</name>
    <name type="common">Salmon louse</name>
    <name type="synonym">Caligus salmonis</name>
    <dbReference type="NCBI Taxonomy" id="72036"/>
    <lineage>
        <taxon>Eukaryota</taxon>
        <taxon>Metazoa</taxon>
        <taxon>Ecdysozoa</taxon>
        <taxon>Arthropoda</taxon>
        <taxon>Crustacea</taxon>
        <taxon>Multicrustacea</taxon>
        <taxon>Hexanauplia</taxon>
        <taxon>Copepoda</taxon>
        <taxon>Siphonostomatoida</taxon>
        <taxon>Caligidae</taxon>
        <taxon>Lepeophtheirus</taxon>
    </lineage>
</organism>